<keyword evidence="1" id="KW-0812">Transmembrane</keyword>
<evidence type="ECO:0008006" key="4">
    <source>
        <dbReference type="Google" id="ProtNLM"/>
    </source>
</evidence>
<sequence length="147" mass="15653">MSDELRPIDAAASATSQRLDWRLMLPVFIIVSLDAASSGAILPILPFYLTTLGASPLVLGLVLGAEALSQLIRRRALRAADTGPGWPMFQRASRSYRGAHPRAIPRLITLSASASCWRRCLQSSSSERIAALALSSCQASTASTSQA</sequence>
<evidence type="ECO:0000313" key="3">
    <source>
        <dbReference type="Proteomes" id="UP000238523"/>
    </source>
</evidence>
<keyword evidence="1" id="KW-0472">Membrane</keyword>
<feature type="transmembrane region" description="Helical" evidence="1">
    <location>
        <begin position="21"/>
        <end position="41"/>
    </location>
</feature>
<keyword evidence="1" id="KW-1133">Transmembrane helix</keyword>
<accession>A0A2K9Z235</accession>
<dbReference type="SUPFAM" id="SSF103473">
    <property type="entry name" value="MFS general substrate transporter"/>
    <property type="match status" value="1"/>
</dbReference>
<organism evidence="2 3">
    <name type="scientific">Rhizobium leguminosarum</name>
    <dbReference type="NCBI Taxonomy" id="384"/>
    <lineage>
        <taxon>Bacteria</taxon>
        <taxon>Pseudomonadati</taxon>
        <taxon>Pseudomonadota</taxon>
        <taxon>Alphaproteobacteria</taxon>
        <taxon>Hyphomicrobiales</taxon>
        <taxon>Rhizobiaceae</taxon>
        <taxon>Rhizobium/Agrobacterium group</taxon>
        <taxon>Rhizobium</taxon>
    </lineage>
</organism>
<dbReference type="AlphaFoldDB" id="A0A2K9Z235"/>
<dbReference type="Proteomes" id="UP000238523">
    <property type="component" value="Chromosome"/>
</dbReference>
<evidence type="ECO:0000256" key="1">
    <source>
        <dbReference type="SAM" id="Phobius"/>
    </source>
</evidence>
<dbReference type="InterPro" id="IPR036259">
    <property type="entry name" value="MFS_trans_sf"/>
</dbReference>
<reference evidence="2 3" key="1">
    <citation type="submission" date="2017-11" db="EMBL/GenBank/DDBJ databases">
        <title>Complete genome of Rhizobium leguminosarum Norway, an ineffective micro-symbiont.</title>
        <authorList>
            <person name="Hoffrichter A."/>
            <person name="Liang J."/>
            <person name="Brachmann A."/>
            <person name="Marin M."/>
        </authorList>
    </citation>
    <scope>NUCLEOTIDE SEQUENCE [LARGE SCALE GENOMIC DNA]</scope>
    <source>
        <strain evidence="2 3">Norway</strain>
    </source>
</reference>
<evidence type="ECO:0000313" key="2">
    <source>
        <dbReference type="EMBL" id="AUW42287.1"/>
    </source>
</evidence>
<name>A0A2K9Z235_RHILE</name>
<proteinExistence type="predicted"/>
<protein>
    <recommendedName>
        <fullName evidence="4">MFS transporter</fullName>
    </recommendedName>
</protein>
<gene>
    <name evidence="2" type="ORF">CUJ84_Chr001916</name>
</gene>
<dbReference type="EMBL" id="CP025012">
    <property type="protein sequence ID" value="AUW42287.1"/>
    <property type="molecule type" value="Genomic_DNA"/>
</dbReference>
<feature type="transmembrane region" description="Helical" evidence="1">
    <location>
        <begin position="47"/>
        <end position="68"/>
    </location>
</feature>